<reference evidence="1" key="1">
    <citation type="submission" date="2019-01" db="EMBL/GenBank/DDBJ databases">
        <title>Draft genome sequences of three monokaryotic isolates of the white-rot basidiomycete fungus Dichomitus squalens.</title>
        <authorList>
            <consortium name="DOE Joint Genome Institute"/>
            <person name="Lopez S.C."/>
            <person name="Andreopoulos B."/>
            <person name="Pangilinan J."/>
            <person name="Lipzen A."/>
            <person name="Riley R."/>
            <person name="Ahrendt S."/>
            <person name="Ng V."/>
            <person name="Barry K."/>
            <person name="Daum C."/>
            <person name="Grigoriev I.V."/>
            <person name="Hilden K.S."/>
            <person name="Makela M.R."/>
            <person name="de Vries R.P."/>
        </authorList>
    </citation>
    <scope>NUCLEOTIDE SEQUENCE [LARGE SCALE GENOMIC DNA]</scope>
    <source>
        <strain evidence="1">OM18370.1</strain>
    </source>
</reference>
<name>A0A4Q9MH42_9APHY</name>
<proteinExistence type="predicted"/>
<dbReference type="EMBL" id="ML143442">
    <property type="protein sequence ID" value="TBU26699.1"/>
    <property type="molecule type" value="Genomic_DNA"/>
</dbReference>
<evidence type="ECO:0000313" key="1">
    <source>
        <dbReference type="EMBL" id="TBU26699.1"/>
    </source>
</evidence>
<accession>A0A4Q9MH42</accession>
<dbReference type="AlphaFoldDB" id="A0A4Q9MH42"/>
<sequence length="149" mass="17070">MRHELKCPVTAPPWHGDSCRMGPCAHLSPCRLLISMLSSLLKPLFCTFLHVHTRLPGLKTHQGVDAKASDGRHKRRFYHLYYGRTALRQILVFSRISSVVTYRTSIGCLRSLAPDQPAKSCLSNHERTFSDSSHCLRSRSWWREQLQSP</sequence>
<dbReference type="Proteomes" id="UP000292957">
    <property type="component" value="Unassembled WGS sequence"/>
</dbReference>
<protein>
    <submittedName>
        <fullName evidence="1">Uncharacterized protein</fullName>
    </submittedName>
</protein>
<gene>
    <name evidence="1" type="ORF">BD311DRAFT_762008</name>
</gene>
<organism evidence="1">
    <name type="scientific">Dichomitus squalens</name>
    <dbReference type="NCBI Taxonomy" id="114155"/>
    <lineage>
        <taxon>Eukaryota</taxon>
        <taxon>Fungi</taxon>
        <taxon>Dikarya</taxon>
        <taxon>Basidiomycota</taxon>
        <taxon>Agaricomycotina</taxon>
        <taxon>Agaricomycetes</taxon>
        <taxon>Polyporales</taxon>
        <taxon>Polyporaceae</taxon>
        <taxon>Dichomitus</taxon>
    </lineage>
</organism>